<keyword evidence="13 14" id="KW-0472">Membrane</keyword>
<dbReference type="PROSITE" id="PS51419">
    <property type="entry name" value="RAB"/>
    <property type="match status" value="1"/>
</dbReference>
<dbReference type="FunFam" id="3.40.50.300:FF:000553">
    <property type="entry name" value="Mitochondrial Rho GTPase"/>
    <property type="match status" value="1"/>
</dbReference>
<dbReference type="InterPro" id="IPR011992">
    <property type="entry name" value="EF-hand-dom_pair"/>
</dbReference>
<protein>
    <recommendedName>
        <fullName evidence="14">Mitochondrial Rho GTPase</fullName>
        <ecNumber evidence="14">3.6.5.-</ecNumber>
    </recommendedName>
</protein>
<sequence>MVVRHNLHRNVRILLVGDRGVGKTSLILSLVSEEFPEDVPPKSEEITIPADVTPELVPTNIVDYSAVEQSDMQLVEEVQRANVICVVYSVDDDDTMDRVTSYWLPFLRETLTHTHRCPVVLVGNKVDLVDYSTVDAAMEIMNDYKEVESFVECSAKTLNNISEMFYYAQKAVLHPTGPLYITDKQDLTEPCKKALTRIFKICDLDNDGLLNDHELNYFQKRCFDTPLRPEAMDDIKALLKRNISGGVSNNNCITLSGFLFLHLLFLQRGRSHTTWAVLRSFGYNDHLRMDSNYLFPKLKVPYGCSTELSYRGQMFFLNLFERFDSDKDGALSPHEQEKLFSICPAPPWRSELKHIVPTNSQGWVTADGFLCFWVLTTLQDPNTTLEYLAHFGYVINENENQLSAVQVTREKSLDLLKKQSTRNVYECHVFGAKGVGKTTLCQGFIGRKHHTSESGSGDSLPTSTVNSVIIYGQEKFLVLKEMNVQNIHSLTEMDISCDVVCLVYDCTDPKSFSYVASLYKKYYVENQMPVLVVGNRGEEGEVAQDSRLQPSEFCDKHCLSPPHFFSHQPQRQKELFQKLATMAAFPRFHAAWMLFYRHTSHLKELGLLTGDSIMLKAGLGITLFAALGFIFVRLLNSSAHKR</sequence>
<evidence type="ECO:0000256" key="6">
    <source>
        <dbReference type="ARBA" id="ARBA00022741"/>
    </source>
</evidence>
<dbReference type="InterPro" id="IPR018247">
    <property type="entry name" value="EF_Hand_1_Ca_BS"/>
</dbReference>
<evidence type="ECO:0000256" key="12">
    <source>
        <dbReference type="ARBA" id="ARBA00023134"/>
    </source>
</evidence>
<evidence type="ECO:0000256" key="9">
    <source>
        <dbReference type="ARBA" id="ARBA00022837"/>
    </source>
</evidence>
<evidence type="ECO:0000256" key="2">
    <source>
        <dbReference type="ARBA" id="ARBA00007981"/>
    </source>
</evidence>
<dbReference type="EMBL" id="QKKF02015810">
    <property type="protein sequence ID" value="RZF41958.1"/>
    <property type="molecule type" value="Genomic_DNA"/>
</dbReference>
<dbReference type="SUPFAM" id="SSF47473">
    <property type="entry name" value="EF-hand"/>
    <property type="match status" value="1"/>
</dbReference>
<dbReference type="Proteomes" id="UP000291343">
    <property type="component" value="Unassembled WGS sequence"/>
</dbReference>
<dbReference type="CDD" id="cd01893">
    <property type="entry name" value="Miro1"/>
    <property type="match status" value="1"/>
</dbReference>
<evidence type="ECO:0000256" key="11">
    <source>
        <dbReference type="ARBA" id="ARBA00023128"/>
    </source>
</evidence>
<keyword evidence="12 14" id="KW-0342">GTP-binding</keyword>
<keyword evidence="9 14" id="KW-0106">Calcium</keyword>
<evidence type="ECO:0000256" key="5">
    <source>
        <dbReference type="ARBA" id="ARBA00022737"/>
    </source>
</evidence>
<evidence type="ECO:0000256" key="7">
    <source>
        <dbReference type="ARBA" id="ARBA00022787"/>
    </source>
</evidence>
<feature type="domain" description="Miro" evidence="16">
    <location>
        <begin position="422"/>
        <end position="585"/>
    </location>
</feature>
<keyword evidence="4" id="KW-0479">Metal-binding</keyword>
<feature type="domain" description="Miro" evidence="16">
    <location>
        <begin position="8"/>
        <end position="174"/>
    </location>
</feature>
<dbReference type="SMR" id="A0A482X910"/>
<gene>
    <name evidence="17" type="ORF">LSTR_LSTR012335</name>
</gene>
<dbReference type="InterPro" id="IPR027417">
    <property type="entry name" value="P-loop_NTPase"/>
</dbReference>
<dbReference type="STRING" id="195883.A0A482X910"/>
<evidence type="ECO:0000256" key="13">
    <source>
        <dbReference type="ARBA" id="ARBA00023136"/>
    </source>
</evidence>
<evidence type="ECO:0000313" key="17">
    <source>
        <dbReference type="EMBL" id="RZF41958.1"/>
    </source>
</evidence>
<dbReference type="InterPro" id="IPR020860">
    <property type="entry name" value="MIRO_dom"/>
</dbReference>
<dbReference type="GO" id="GO:0007005">
    <property type="term" value="P:mitochondrion organization"/>
    <property type="evidence" value="ECO:0007669"/>
    <property type="project" value="InterPro"/>
</dbReference>
<dbReference type="SUPFAM" id="SSF52540">
    <property type="entry name" value="P-loop containing nucleoside triphosphate hydrolases"/>
    <property type="match status" value="2"/>
</dbReference>
<dbReference type="SMART" id="SM00173">
    <property type="entry name" value="RAS"/>
    <property type="match status" value="1"/>
</dbReference>
<dbReference type="InterPro" id="IPR001806">
    <property type="entry name" value="Small_GTPase"/>
</dbReference>
<dbReference type="InterPro" id="IPR013567">
    <property type="entry name" value="EF_hand_assoc_2"/>
</dbReference>
<dbReference type="PANTHER" id="PTHR46819:SF1">
    <property type="entry name" value="EF-HAND CALCIUM-BINDING DOMAIN-CONTAINING PROTEIN 7"/>
    <property type="match status" value="1"/>
</dbReference>
<dbReference type="Pfam" id="PF08356">
    <property type="entry name" value="EF_assoc_2"/>
    <property type="match status" value="1"/>
</dbReference>
<comment type="caution">
    <text evidence="17">The sequence shown here is derived from an EMBL/GenBank/DDBJ whole genome shotgun (WGS) entry which is preliminary data.</text>
</comment>
<keyword evidence="7 14" id="KW-1000">Mitochondrion outer membrane</keyword>
<dbReference type="FunFam" id="3.40.50.300:FF:000170">
    <property type="entry name" value="Mitochondrial Rho GTPase"/>
    <property type="match status" value="1"/>
</dbReference>
<evidence type="ECO:0000256" key="14">
    <source>
        <dbReference type="PIRNR" id="PIRNR037488"/>
    </source>
</evidence>
<evidence type="ECO:0000256" key="3">
    <source>
        <dbReference type="ARBA" id="ARBA00022692"/>
    </source>
</evidence>
<feature type="transmembrane region" description="Helical" evidence="15">
    <location>
        <begin position="615"/>
        <end position="635"/>
    </location>
</feature>
<dbReference type="SMART" id="SM00174">
    <property type="entry name" value="RHO"/>
    <property type="match status" value="1"/>
</dbReference>
<dbReference type="SMART" id="SM00175">
    <property type="entry name" value="RAB"/>
    <property type="match status" value="1"/>
</dbReference>
<accession>A0A482X910</accession>
<dbReference type="FunFam" id="1.10.238.10:FF:000011">
    <property type="entry name" value="Mitochondrial Rho GTPase"/>
    <property type="match status" value="1"/>
</dbReference>
<keyword evidence="11 14" id="KW-0496">Mitochondrion</keyword>
<reference evidence="17 18" key="1">
    <citation type="journal article" date="2017" name="Gigascience">
        <title>Genome sequence of the small brown planthopper, Laodelphax striatellus.</title>
        <authorList>
            <person name="Zhu J."/>
            <person name="Jiang F."/>
            <person name="Wang X."/>
            <person name="Yang P."/>
            <person name="Bao Y."/>
            <person name="Zhao W."/>
            <person name="Wang W."/>
            <person name="Lu H."/>
            <person name="Wang Q."/>
            <person name="Cui N."/>
            <person name="Li J."/>
            <person name="Chen X."/>
            <person name="Luo L."/>
            <person name="Yu J."/>
            <person name="Kang L."/>
            <person name="Cui F."/>
        </authorList>
    </citation>
    <scope>NUCLEOTIDE SEQUENCE [LARGE SCALE GENOMIC DNA]</scope>
    <source>
        <strain evidence="17">Lst14</strain>
    </source>
</reference>
<evidence type="ECO:0000313" key="18">
    <source>
        <dbReference type="Proteomes" id="UP000291343"/>
    </source>
</evidence>
<evidence type="ECO:0000259" key="16">
    <source>
        <dbReference type="PROSITE" id="PS51423"/>
    </source>
</evidence>
<keyword evidence="10 15" id="KW-1133">Transmembrane helix</keyword>
<dbReference type="GO" id="GO:0005525">
    <property type="term" value="F:GTP binding"/>
    <property type="evidence" value="ECO:0007669"/>
    <property type="project" value="UniProtKB-KW"/>
</dbReference>
<dbReference type="EC" id="3.6.5.-" evidence="14"/>
<dbReference type="Gene3D" id="1.10.238.10">
    <property type="entry name" value="EF-hand"/>
    <property type="match status" value="2"/>
</dbReference>
<dbReference type="FunCoup" id="A0A482X910">
    <property type="interactions" value="1409"/>
</dbReference>
<evidence type="ECO:0000256" key="8">
    <source>
        <dbReference type="ARBA" id="ARBA00022801"/>
    </source>
</evidence>
<dbReference type="InterPro" id="IPR052266">
    <property type="entry name" value="Miro-EF-hand_domain"/>
</dbReference>
<dbReference type="Pfam" id="PF00071">
    <property type="entry name" value="Ras"/>
    <property type="match status" value="1"/>
</dbReference>
<dbReference type="InterPro" id="IPR021181">
    <property type="entry name" value="Miro"/>
</dbReference>
<comment type="function">
    <text evidence="14">Mitochondrial GTPase involved in mitochondrial trafficking. Probably involved in control of anterograde transport of mitochondria and their subcellular distribution.</text>
</comment>
<dbReference type="GO" id="GO:0003924">
    <property type="term" value="F:GTPase activity"/>
    <property type="evidence" value="ECO:0007669"/>
    <property type="project" value="InterPro"/>
</dbReference>
<keyword evidence="18" id="KW-1185">Reference proteome</keyword>
<dbReference type="Gene3D" id="3.40.50.300">
    <property type="entry name" value="P-loop containing nucleotide triphosphate hydrolases"/>
    <property type="match status" value="2"/>
</dbReference>
<dbReference type="GO" id="GO:0005741">
    <property type="term" value="C:mitochondrial outer membrane"/>
    <property type="evidence" value="ECO:0007669"/>
    <property type="project" value="UniProtKB-SubCell"/>
</dbReference>
<dbReference type="PRINTS" id="PR00449">
    <property type="entry name" value="RASTRNSFRMNG"/>
</dbReference>
<evidence type="ECO:0000256" key="1">
    <source>
        <dbReference type="ARBA" id="ARBA00004200"/>
    </source>
</evidence>
<dbReference type="AlphaFoldDB" id="A0A482X910"/>
<keyword evidence="6 14" id="KW-0547">Nucleotide-binding</keyword>
<dbReference type="GO" id="GO:0005509">
    <property type="term" value="F:calcium ion binding"/>
    <property type="evidence" value="ECO:0007669"/>
    <property type="project" value="InterPro"/>
</dbReference>
<dbReference type="InterPro" id="IPR013566">
    <property type="entry name" value="EF_hand_assoc_1"/>
</dbReference>
<evidence type="ECO:0000256" key="15">
    <source>
        <dbReference type="SAM" id="Phobius"/>
    </source>
</evidence>
<comment type="similarity">
    <text evidence="2 14">Belongs to the mitochondrial Rho GTPase family.</text>
</comment>
<dbReference type="PROSITE" id="PS00018">
    <property type="entry name" value="EF_HAND_1"/>
    <property type="match status" value="1"/>
</dbReference>
<proteinExistence type="inferred from homology"/>
<keyword evidence="8 14" id="KW-0378">Hydrolase</keyword>
<dbReference type="PROSITE" id="PS51423">
    <property type="entry name" value="MIRO"/>
    <property type="match status" value="2"/>
</dbReference>
<dbReference type="Pfam" id="PF08355">
    <property type="entry name" value="EF_assoc_1"/>
    <property type="match status" value="1"/>
</dbReference>
<keyword evidence="5" id="KW-0677">Repeat</keyword>
<dbReference type="InParanoid" id="A0A482X910"/>
<dbReference type="PANTHER" id="PTHR46819">
    <property type="entry name" value="EF-HAND CALCIUM-BINDING DOMAIN-CONTAINING PROTEIN 7"/>
    <property type="match status" value="1"/>
</dbReference>
<evidence type="ECO:0000256" key="10">
    <source>
        <dbReference type="ARBA" id="ARBA00022989"/>
    </source>
</evidence>
<organism evidence="17 18">
    <name type="scientific">Laodelphax striatellus</name>
    <name type="common">Small brown planthopper</name>
    <name type="synonym">Delphax striatella</name>
    <dbReference type="NCBI Taxonomy" id="195883"/>
    <lineage>
        <taxon>Eukaryota</taxon>
        <taxon>Metazoa</taxon>
        <taxon>Ecdysozoa</taxon>
        <taxon>Arthropoda</taxon>
        <taxon>Hexapoda</taxon>
        <taxon>Insecta</taxon>
        <taxon>Pterygota</taxon>
        <taxon>Neoptera</taxon>
        <taxon>Paraneoptera</taxon>
        <taxon>Hemiptera</taxon>
        <taxon>Auchenorrhyncha</taxon>
        <taxon>Fulgoroidea</taxon>
        <taxon>Delphacidae</taxon>
        <taxon>Criomorphinae</taxon>
        <taxon>Laodelphax</taxon>
    </lineage>
</organism>
<comment type="subcellular location">
    <subcellularLocation>
        <location evidence="1 14">Mitochondrion outer membrane</location>
        <topology evidence="1 14">Single-pass type IV membrane protein</topology>
    </subcellularLocation>
</comment>
<name>A0A482X910_LAOST</name>
<dbReference type="OrthoDB" id="10020961at2759"/>
<keyword evidence="3 15" id="KW-0812">Transmembrane</keyword>
<evidence type="ECO:0000256" key="4">
    <source>
        <dbReference type="ARBA" id="ARBA00022723"/>
    </source>
</evidence>
<dbReference type="PIRSF" id="PIRSF037488">
    <property type="entry name" value="Mt_Rho_GTPase"/>
    <property type="match status" value="1"/>
</dbReference>